<feature type="compositionally biased region" description="Low complexity" evidence="7">
    <location>
        <begin position="152"/>
        <end position="168"/>
    </location>
</feature>
<feature type="compositionally biased region" description="Basic and acidic residues" evidence="7">
    <location>
        <begin position="33"/>
        <end position="42"/>
    </location>
</feature>
<keyword evidence="3" id="KW-0479">Metal-binding</keyword>
<evidence type="ECO:0000256" key="2">
    <source>
        <dbReference type="ARBA" id="ARBA00007879"/>
    </source>
</evidence>
<evidence type="ECO:0000259" key="8">
    <source>
        <dbReference type="PROSITE" id="PS51471"/>
    </source>
</evidence>
<dbReference type="InterPro" id="IPR005123">
    <property type="entry name" value="Oxoglu/Fe-dep_dioxygenase_dom"/>
</dbReference>
<dbReference type="InterPro" id="IPR004574">
    <property type="entry name" value="Alkb"/>
</dbReference>
<dbReference type="Pfam" id="PF13532">
    <property type="entry name" value="2OG-FeII_Oxy_2"/>
    <property type="match status" value="1"/>
</dbReference>
<feature type="region of interest" description="Disordered" evidence="7">
    <location>
        <begin position="1"/>
        <end position="68"/>
    </location>
</feature>
<evidence type="ECO:0000256" key="1">
    <source>
        <dbReference type="ARBA" id="ARBA00001954"/>
    </source>
</evidence>
<evidence type="ECO:0000256" key="5">
    <source>
        <dbReference type="ARBA" id="ARBA00023002"/>
    </source>
</evidence>
<evidence type="ECO:0000256" key="6">
    <source>
        <dbReference type="ARBA" id="ARBA00023004"/>
    </source>
</evidence>
<dbReference type="Gene3D" id="2.60.120.590">
    <property type="entry name" value="Alpha-ketoglutarate-dependent dioxygenase AlkB-like"/>
    <property type="match status" value="1"/>
</dbReference>
<protein>
    <submittedName>
        <fullName evidence="10">DNA N(6)-methyladenine demethylase ALKBH1D-like</fullName>
    </submittedName>
</protein>
<keyword evidence="5" id="KW-0560">Oxidoreductase</keyword>
<evidence type="ECO:0000313" key="10">
    <source>
        <dbReference type="RefSeq" id="XP_071901286.1"/>
    </source>
</evidence>
<reference evidence="10" key="1">
    <citation type="submission" date="2025-08" db="UniProtKB">
        <authorList>
            <consortium name="RefSeq"/>
        </authorList>
    </citation>
    <scope>IDENTIFICATION</scope>
    <source>
        <tissue evidence="10">Leaves</tissue>
    </source>
</reference>
<keyword evidence="9" id="KW-1185">Reference proteome</keyword>
<dbReference type="SUPFAM" id="SSF51197">
    <property type="entry name" value="Clavaminate synthase-like"/>
    <property type="match status" value="1"/>
</dbReference>
<dbReference type="InterPro" id="IPR027450">
    <property type="entry name" value="AlkB-like"/>
</dbReference>
<name>A0ABM4U1X3_COFAR</name>
<feature type="compositionally biased region" description="Polar residues" evidence="7">
    <location>
        <begin position="52"/>
        <end position="65"/>
    </location>
</feature>
<evidence type="ECO:0000313" key="9">
    <source>
        <dbReference type="Proteomes" id="UP001652660"/>
    </source>
</evidence>
<dbReference type="GeneID" id="113740038"/>
<feature type="domain" description="Fe2OG dioxygenase" evidence="8">
    <location>
        <begin position="361"/>
        <end position="471"/>
    </location>
</feature>
<sequence length="471" mass="52443">MNCRRTLNVENQQLNSPKRPSPSPSHFPASYRSPDEACRSSDHALLAHPGGSTESSRKTSTSGTPCQFDGMPASDQLCKHNHQQHLPFDMGNLNLMHNSSVQTHGSGHSPSFNSNLEKAFASRDTWIDPKCKPLHVRRMQRDQTQYAEEGDSNLPNSNSSSVSDAASIGKSSPLANYIIKGSTFEKGSNHEESSHGKMGMNDIPEDSRFHFDICPSGSVIKLKAPLHLMNREKRNETKRNTSGLCITSLRPGMILLKNYISFNDQVKLIKKCKDLGLGPGGFYLPGYRDGAKLNLKMMCLGKNWDPETSTYGDERPCDGSKPPIIPKEFCDLAKRAIKDSHAHIEKDSRKRYVEDVLPSMSPNICIVNFYSTSGRLGLHQDKDESQESLRRGVPVVSFSIGDSAEFLYGDQREINQVEKIRLESGDVLIFGGKARNIYHGVSTIFPDTAPKLLLEETNLRAGRLNLTFREY</sequence>
<keyword evidence="6" id="KW-0408">Iron</keyword>
<gene>
    <name evidence="10" type="primary">LOC113740038</name>
</gene>
<keyword evidence="4" id="KW-0223">Dioxygenase</keyword>
<dbReference type="InterPro" id="IPR037151">
    <property type="entry name" value="AlkB-like_sf"/>
</dbReference>
<dbReference type="PANTHER" id="PTHR16557">
    <property type="entry name" value="ALKYLATED DNA REPAIR PROTEIN ALKB-RELATED"/>
    <property type="match status" value="1"/>
</dbReference>
<dbReference type="RefSeq" id="XP_071901286.1">
    <property type="nucleotide sequence ID" value="XM_072045185.1"/>
</dbReference>
<comment type="cofactor">
    <cofactor evidence="1">
        <name>Fe(2+)</name>
        <dbReference type="ChEBI" id="CHEBI:29033"/>
    </cofactor>
</comment>
<dbReference type="PROSITE" id="PS51471">
    <property type="entry name" value="FE2OG_OXY"/>
    <property type="match status" value="1"/>
</dbReference>
<organism evidence="9 10">
    <name type="scientific">Coffea arabica</name>
    <name type="common">Arabian coffee</name>
    <dbReference type="NCBI Taxonomy" id="13443"/>
    <lineage>
        <taxon>Eukaryota</taxon>
        <taxon>Viridiplantae</taxon>
        <taxon>Streptophyta</taxon>
        <taxon>Embryophyta</taxon>
        <taxon>Tracheophyta</taxon>
        <taxon>Spermatophyta</taxon>
        <taxon>Magnoliopsida</taxon>
        <taxon>eudicotyledons</taxon>
        <taxon>Gunneridae</taxon>
        <taxon>Pentapetalae</taxon>
        <taxon>asterids</taxon>
        <taxon>lamiids</taxon>
        <taxon>Gentianales</taxon>
        <taxon>Rubiaceae</taxon>
        <taxon>Ixoroideae</taxon>
        <taxon>Gardenieae complex</taxon>
        <taxon>Bertiereae - Coffeeae clade</taxon>
        <taxon>Coffeeae</taxon>
        <taxon>Coffea</taxon>
    </lineage>
</organism>
<evidence type="ECO:0000256" key="7">
    <source>
        <dbReference type="SAM" id="MobiDB-lite"/>
    </source>
</evidence>
<comment type="similarity">
    <text evidence="2">Belongs to the alkB family.</text>
</comment>
<proteinExistence type="inferred from homology"/>
<feature type="compositionally biased region" description="Polar residues" evidence="7">
    <location>
        <begin position="8"/>
        <end position="18"/>
    </location>
</feature>
<evidence type="ECO:0000256" key="4">
    <source>
        <dbReference type="ARBA" id="ARBA00022964"/>
    </source>
</evidence>
<accession>A0ABM4U1X3</accession>
<dbReference type="PANTHER" id="PTHR16557:SF2">
    <property type="entry name" value="NUCLEIC ACID DIOXYGENASE ALKBH1"/>
    <property type="match status" value="1"/>
</dbReference>
<dbReference type="Proteomes" id="UP001652660">
    <property type="component" value="Chromosome 4c"/>
</dbReference>
<feature type="region of interest" description="Disordered" evidence="7">
    <location>
        <begin position="143"/>
        <end position="168"/>
    </location>
</feature>
<evidence type="ECO:0000256" key="3">
    <source>
        <dbReference type="ARBA" id="ARBA00022723"/>
    </source>
</evidence>